<feature type="transmembrane region" description="Helical" evidence="1">
    <location>
        <begin position="97"/>
        <end position="117"/>
    </location>
</feature>
<dbReference type="EMBL" id="JAERRB010000015">
    <property type="protein sequence ID" value="MBL0745223.1"/>
    <property type="molecule type" value="Genomic_DNA"/>
</dbReference>
<evidence type="ECO:0000313" key="2">
    <source>
        <dbReference type="EMBL" id="MBL0745223.1"/>
    </source>
</evidence>
<keyword evidence="1" id="KW-0812">Transmembrane</keyword>
<sequence length="233" mass="27026">MVAQLRFVLLGLNALSWQRKPSIFRYANADPMEVLRFMLFNRLTNSYLISDHRFLRWNKRLQTMAAEMGFTPSIFIPYLVVFMIPLVLFAVSPIPKHFGVLEFLSLVPFGLLVMALMNKDFFNGQSVVHRRFGYCVVDIKTNQPAGPLKCMLRNVTNPLWPIEAIFVLVNPRRRLGDFIAGTMLVDVTPSDPELILDEIRSAKFDKQTVLTLLCSIFWVVIFMISFDPRMRFW</sequence>
<keyword evidence="3" id="KW-1185">Reference proteome</keyword>
<protein>
    <recommendedName>
        <fullName evidence="4">RDD domain-containing protein</fullName>
    </recommendedName>
</protein>
<evidence type="ECO:0000256" key="1">
    <source>
        <dbReference type="SAM" id="Phobius"/>
    </source>
</evidence>
<comment type="caution">
    <text evidence="2">The sequence shown here is derived from an EMBL/GenBank/DDBJ whole genome shotgun (WGS) entry which is preliminary data.</text>
</comment>
<keyword evidence="1" id="KW-1133">Transmembrane helix</keyword>
<keyword evidence="1" id="KW-0472">Membrane</keyword>
<reference evidence="2 3" key="1">
    <citation type="submission" date="2021-01" db="EMBL/GenBank/DDBJ databases">
        <title>Chryseolinea sp. Jin1 Genome sequencing and assembly.</title>
        <authorList>
            <person name="Kim I."/>
        </authorList>
    </citation>
    <scope>NUCLEOTIDE SEQUENCE [LARGE SCALE GENOMIC DNA]</scope>
    <source>
        <strain evidence="2 3">Jin1</strain>
    </source>
</reference>
<organism evidence="2 3">
    <name type="scientific">Chryseolinea lacunae</name>
    <dbReference type="NCBI Taxonomy" id="2801331"/>
    <lineage>
        <taxon>Bacteria</taxon>
        <taxon>Pseudomonadati</taxon>
        <taxon>Bacteroidota</taxon>
        <taxon>Cytophagia</taxon>
        <taxon>Cytophagales</taxon>
        <taxon>Fulvivirgaceae</taxon>
        <taxon>Chryseolinea</taxon>
    </lineage>
</organism>
<accession>A0ABS1L125</accession>
<proteinExistence type="predicted"/>
<feature type="transmembrane region" description="Helical" evidence="1">
    <location>
        <begin position="209"/>
        <end position="226"/>
    </location>
</feature>
<evidence type="ECO:0008006" key="4">
    <source>
        <dbReference type="Google" id="ProtNLM"/>
    </source>
</evidence>
<feature type="transmembrane region" description="Helical" evidence="1">
    <location>
        <begin position="69"/>
        <end position="91"/>
    </location>
</feature>
<gene>
    <name evidence="2" type="ORF">JI741_28595</name>
</gene>
<name>A0ABS1L125_9BACT</name>
<dbReference type="Proteomes" id="UP000613030">
    <property type="component" value="Unassembled WGS sequence"/>
</dbReference>
<evidence type="ECO:0000313" key="3">
    <source>
        <dbReference type="Proteomes" id="UP000613030"/>
    </source>
</evidence>